<feature type="transmembrane region" description="Helical" evidence="2">
    <location>
        <begin position="183"/>
        <end position="201"/>
    </location>
</feature>
<evidence type="ECO:0000256" key="2">
    <source>
        <dbReference type="SAM" id="Phobius"/>
    </source>
</evidence>
<evidence type="ECO:0008006" key="5">
    <source>
        <dbReference type="Google" id="ProtNLM"/>
    </source>
</evidence>
<feature type="transmembrane region" description="Helical" evidence="2">
    <location>
        <begin position="98"/>
        <end position="120"/>
    </location>
</feature>
<feature type="region of interest" description="Disordered" evidence="1">
    <location>
        <begin position="209"/>
        <end position="238"/>
    </location>
</feature>
<evidence type="ECO:0000313" key="4">
    <source>
        <dbReference type="Proteomes" id="UP001163152"/>
    </source>
</evidence>
<feature type="compositionally biased region" description="Polar residues" evidence="1">
    <location>
        <begin position="209"/>
        <end position="220"/>
    </location>
</feature>
<name>A0A9E8Z8M4_9CYAN</name>
<evidence type="ECO:0000256" key="1">
    <source>
        <dbReference type="SAM" id="MobiDB-lite"/>
    </source>
</evidence>
<dbReference type="RefSeq" id="WP_268607738.1">
    <property type="nucleotide sequence ID" value="NZ_CP113797.1"/>
</dbReference>
<dbReference type="EMBL" id="CP113797">
    <property type="protein sequence ID" value="WAL58327.1"/>
    <property type="molecule type" value="Genomic_DNA"/>
</dbReference>
<keyword evidence="4" id="KW-1185">Reference proteome</keyword>
<dbReference type="KEGG" id="tsin:OXH18_14145"/>
<sequence length="296" mass="32197">MAQRPPVDRHVWQQNIERIRQSIPPAQPIAPKAAHKSDSVKPVLQHEPPSLSTSASLLNRSVSRPIKCLTPFVLGVPRMRCRSIKLTAKVTQITRHPFAAVGAAWLLSICVGSVAAISIFKINPNLPTATSSGEPQRHVSEQVLTEGLPRVTDSASPQGGMIEAGSDLPVIATYGATKETLPLFSLGIVALGCAAGCLLLSRHFHTSLSRQPPQFPSQSRVPRIGANPSRQSSRRRTKKLLAQEKNSVVATQRHAKPASPSVAVVPAYEDHPLDWNESSIADDLDIRHQRPLSRWL</sequence>
<accession>A0A9E8Z8M4</accession>
<dbReference type="AlphaFoldDB" id="A0A9E8Z8M4"/>
<gene>
    <name evidence="3" type="ORF">OXH18_14145</name>
</gene>
<reference evidence="3" key="1">
    <citation type="submission" date="2022-12" db="EMBL/GenBank/DDBJ databases">
        <title>Polyphasic identification of a Novel Hot-Spring Cyanobacterium Ocullathermofonsia sinensis gen nov. sp. nov. and Genomic Insights on its Adaptations to the Thermal Habitat.</title>
        <authorList>
            <person name="Daroch M."/>
            <person name="Tang J."/>
            <person name="Jiang Y."/>
        </authorList>
    </citation>
    <scope>NUCLEOTIDE SEQUENCE</scope>
    <source>
        <strain evidence="3">PKUAC-SCTA174</strain>
    </source>
</reference>
<organism evidence="3 4">
    <name type="scientific">Thermocoleostomius sinensis A174</name>
    <dbReference type="NCBI Taxonomy" id="2016057"/>
    <lineage>
        <taxon>Bacteria</taxon>
        <taxon>Bacillati</taxon>
        <taxon>Cyanobacteriota</taxon>
        <taxon>Cyanophyceae</taxon>
        <taxon>Oculatellales</taxon>
        <taxon>Oculatellaceae</taxon>
        <taxon>Thermocoleostomius</taxon>
    </lineage>
</organism>
<proteinExistence type="predicted"/>
<feature type="region of interest" description="Disordered" evidence="1">
    <location>
        <begin position="23"/>
        <end position="52"/>
    </location>
</feature>
<keyword evidence="2" id="KW-1133">Transmembrane helix</keyword>
<keyword evidence="2" id="KW-0812">Transmembrane</keyword>
<protein>
    <recommendedName>
        <fullName evidence="5">Transmembrane protein</fullName>
    </recommendedName>
</protein>
<evidence type="ECO:0000313" key="3">
    <source>
        <dbReference type="EMBL" id="WAL58327.1"/>
    </source>
</evidence>
<dbReference type="Proteomes" id="UP001163152">
    <property type="component" value="Chromosome"/>
</dbReference>
<keyword evidence="2" id="KW-0472">Membrane</keyword>